<feature type="transmembrane region" description="Helical" evidence="8">
    <location>
        <begin position="141"/>
        <end position="173"/>
    </location>
</feature>
<organism evidence="9 10">
    <name type="scientific">candidate division TA06 bacterium 34_109</name>
    <dbReference type="NCBI Taxonomy" id="1635277"/>
    <lineage>
        <taxon>Bacteria</taxon>
        <taxon>Bacteria division TA06</taxon>
    </lineage>
</organism>
<feature type="transmembrane region" description="Helical" evidence="8">
    <location>
        <begin position="193"/>
        <end position="222"/>
    </location>
</feature>
<evidence type="ECO:0000256" key="3">
    <source>
        <dbReference type="ARBA" id="ARBA00022448"/>
    </source>
</evidence>
<keyword evidence="3" id="KW-0813">Transport</keyword>
<gene>
    <name evidence="9" type="ORF">XE03_1068</name>
</gene>
<evidence type="ECO:0000313" key="9">
    <source>
        <dbReference type="EMBL" id="KUK86979.1"/>
    </source>
</evidence>
<evidence type="ECO:0000256" key="5">
    <source>
        <dbReference type="ARBA" id="ARBA00022692"/>
    </source>
</evidence>
<dbReference type="AlphaFoldDB" id="A0A117M6H0"/>
<feature type="transmembrane region" description="Helical" evidence="8">
    <location>
        <begin position="234"/>
        <end position="253"/>
    </location>
</feature>
<dbReference type="PANTHER" id="PTHR30269">
    <property type="entry name" value="TRANSMEMBRANE PROTEIN YFCA"/>
    <property type="match status" value="1"/>
</dbReference>
<evidence type="ECO:0000256" key="4">
    <source>
        <dbReference type="ARBA" id="ARBA00022475"/>
    </source>
</evidence>
<dbReference type="InterPro" id="IPR002781">
    <property type="entry name" value="TM_pro_TauE-like"/>
</dbReference>
<evidence type="ECO:0000256" key="6">
    <source>
        <dbReference type="ARBA" id="ARBA00022989"/>
    </source>
</evidence>
<keyword evidence="7 8" id="KW-0472">Membrane</keyword>
<feature type="transmembrane region" description="Helical" evidence="8">
    <location>
        <begin position="103"/>
        <end position="121"/>
    </location>
</feature>
<sequence>MWFDQYILKLIIILPSIFIAGFIDSIAGGGGLISVPAYLAAGLPPHFALGTNKFSSTFGTLFATITYKQNKMIDLKVAILASIFALIGSALGARTVLFIKPDFLRYILLILIPLIAIFVLIKKDFGMIDKSKSVDGNKALFLSSLAGLIIGFYDGFFGPGTGTFLILFFSLLLKYDLRMSNGNTKVVNLSSNVAALITFIFNGKVLFLIGIPAAIFGILGNLTGSKIAVKKGNSVIKIFFVIVLLILFVKVVLDTF</sequence>
<keyword evidence="6 8" id="KW-1133">Transmembrane helix</keyword>
<feature type="transmembrane region" description="Helical" evidence="8">
    <location>
        <begin position="7"/>
        <end position="27"/>
    </location>
</feature>
<evidence type="ECO:0000256" key="7">
    <source>
        <dbReference type="ARBA" id="ARBA00023136"/>
    </source>
</evidence>
<dbReference type="EMBL" id="LGGX01000009">
    <property type="protein sequence ID" value="KUK86979.1"/>
    <property type="molecule type" value="Genomic_DNA"/>
</dbReference>
<dbReference type="GO" id="GO:0005886">
    <property type="term" value="C:plasma membrane"/>
    <property type="evidence" value="ECO:0007669"/>
    <property type="project" value="UniProtKB-SubCell"/>
</dbReference>
<comment type="caution">
    <text evidence="9">The sequence shown here is derived from an EMBL/GenBank/DDBJ whole genome shotgun (WGS) entry which is preliminary data.</text>
</comment>
<dbReference type="PATRIC" id="fig|1635277.3.peg.1313"/>
<name>A0A117M6H0_UNCT6</name>
<comment type="subcellular location">
    <subcellularLocation>
        <location evidence="1 8">Cell membrane</location>
        <topology evidence="1 8">Multi-pass membrane protein</topology>
    </subcellularLocation>
</comment>
<evidence type="ECO:0000313" key="10">
    <source>
        <dbReference type="Proteomes" id="UP000053467"/>
    </source>
</evidence>
<keyword evidence="5 8" id="KW-0812">Transmembrane</keyword>
<reference evidence="10" key="1">
    <citation type="journal article" date="2015" name="MBio">
        <title>Genome-Resolved Metagenomic Analysis Reveals Roles for Candidate Phyla and Other Microbial Community Members in Biogeochemical Transformations in Oil Reservoirs.</title>
        <authorList>
            <person name="Hu P."/>
            <person name="Tom L."/>
            <person name="Singh A."/>
            <person name="Thomas B.C."/>
            <person name="Baker B.J."/>
            <person name="Piceno Y.M."/>
            <person name="Andersen G.L."/>
            <person name="Banfield J.F."/>
        </authorList>
    </citation>
    <scope>NUCLEOTIDE SEQUENCE [LARGE SCALE GENOMIC DNA]</scope>
</reference>
<dbReference type="InterPro" id="IPR052017">
    <property type="entry name" value="TSUP"/>
</dbReference>
<dbReference type="Proteomes" id="UP000053467">
    <property type="component" value="Unassembled WGS sequence"/>
</dbReference>
<dbReference type="Pfam" id="PF01925">
    <property type="entry name" value="TauE"/>
    <property type="match status" value="1"/>
</dbReference>
<dbReference type="PANTHER" id="PTHR30269:SF0">
    <property type="entry name" value="MEMBRANE TRANSPORTER PROTEIN YFCA-RELATED"/>
    <property type="match status" value="1"/>
</dbReference>
<evidence type="ECO:0000256" key="8">
    <source>
        <dbReference type="RuleBase" id="RU363041"/>
    </source>
</evidence>
<accession>A0A117M6H0</accession>
<proteinExistence type="inferred from homology"/>
<evidence type="ECO:0000256" key="2">
    <source>
        <dbReference type="ARBA" id="ARBA00009142"/>
    </source>
</evidence>
<comment type="similarity">
    <text evidence="2 8">Belongs to the 4-toluene sulfonate uptake permease (TSUP) (TC 2.A.102) family.</text>
</comment>
<evidence type="ECO:0000256" key="1">
    <source>
        <dbReference type="ARBA" id="ARBA00004651"/>
    </source>
</evidence>
<feature type="transmembrane region" description="Helical" evidence="8">
    <location>
        <begin position="77"/>
        <end position="97"/>
    </location>
</feature>
<keyword evidence="4 8" id="KW-1003">Cell membrane</keyword>
<protein>
    <recommendedName>
        <fullName evidence="8">Probable membrane transporter protein</fullName>
    </recommendedName>
</protein>